<comment type="similarity">
    <text evidence="2 11">Belongs to the sulfotransferase 2 family.</text>
</comment>
<evidence type="ECO:0000256" key="1">
    <source>
        <dbReference type="ARBA" id="ARBA00004323"/>
    </source>
</evidence>
<keyword evidence="6" id="KW-1133">Transmembrane helix</keyword>
<proteinExistence type="inferred from homology"/>
<keyword evidence="5 11" id="KW-0735">Signal-anchor</keyword>
<evidence type="ECO:0000256" key="11">
    <source>
        <dbReference type="RuleBase" id="RU364020"/>
    </source>
</evidence>
<evidence type="ECO:0000256" key="9">
    <source>
        <dbReference type="ARBA" id="ARBA00023180"/>
    </source>
</evidence>
<keyword evidence="4" id="KW-0812">Transmembrane</keyword>
<reference evidence="12" key="2">
    <citation type="submission" date="2025-09" db="UniProtKB">
        <authorList>
            <consortium name="Ensembl"/>
        </authorList>
    </citation>
    <scope>IDENTIFICATION</scope>
</reference>
<evidence type="ECO:0000256" key="6">
    <source>
        <dbReference type="ARBA" id="ARBA00022989"/>
    </source>
</evidence>
<keyword evidence="7 11" id="KW-0333">Golgi apparatus</keyword>
<dbReference type="Proteomes" id="UP000694523">
    <property type="component" value="Unplaced"/>
</dbReference>
<dbReference type="GO" id="GO:0016051">
    <property type="term" value="P:carbohydrate biosynthetic process"/>
    <property type="evidence" value="ECO:0007669"/>
    <property type="project" value="InterPro"/>
</dbReference>
<sequence>TATKCYIYSYSKHPSIFFHLSVARSWGQLSLGSMSGHFSGCLLLHLRLQSIQEQRKAHLQEACHNTTMRGFEELTDPELKHLIVDDKHGIIYCYVPKVECTNWKRVLFVLNQSEPYPDIRTIHRDVLTEYSLRLMCPLQARLKHYTKFLFVRDPFVRLISAYRNKFVGYDDYFYKLYGRDILRQYGHMPHLPDTGREAFGFGIRPSFQHFVKYLIDPRTEKTVPFEPHWRQIHRLCHPCSIQYDFIGHLETLQEDANLLLKILKLDRDISFPPSPQIPVSANQLWDWFKVVPLEDRRRLYRIYELDFQLFGYAKPYALLD</sequence>
<evidence type="ECO:0000256" key="3">
    <source>
        <dbReference type="ARBA" id="ARBA00022679"/>
    </source>
</evidence>
<keyword evidence="13" id="KW-1185">Reference proteome</keyword>
<evidence type="ECO:0000256" key="7">
    <source>
        <dbReference type="ARBA" id="ARBA00023034"/>
    </source>
</evidence>
<name>A0A8C6WIC8_9GOBI</name>
<dbReference type="PANTHER" id="PTHR12137:SF4">
    <property type="entry name" value="CARBOHYDRATE SULFOTRANSFERASE 12"/>
    <property type="match status" value="1"/>
</dbReference>
<protein>
    <recommendedName>
        <fullName evidence="11">Carbohydrate sulfotransferase</fullName>
        <ecNumber evidence="11">2.8.2.-</ecNumber>
    </recommendedName>
</protein>
<keyword evidence="9 11" id="KW-0325">Glycoprotein</keyword>
<evidence type="ECO:0000313" key="13">
    <source>
        <dbReference type="Proteomes" id="UP000694523"/>
    </source>
</evidence>
<comment type="subcellular location">
    <subcellularLocation>
        <location evidence="1 11">Golgi apparatus membrane</location>
        <topology evidence="1 11">Single-pass type II membrane protein</topology>
    </subcellularLocation>
</comment>
<reference evidence="12" key="1">
    <citation type="submission" date="2025-08" db="UniProtKB">
        <authorList>
            <consortium name="Ensembl"/>
        </authorList>
    </citation>
    <scope>IDENTIFICATION</scope>
</reference>
<dbReference type="InterPro" id="IPR005331">
    <property type="entry name" value="Sulfotransferase"/>
</dbReference>
<keyword evidence="3 11" id="KW-0808">Transferase</keyword>
<dbReference type="GO" id="GO:0030166">
    <property type="term" value="P:proteoglycan biosynthetic process"/>
    <property type="evidence" value="ECO:0007669"/>
    <property type="project" value="TreeGrafter"/>
</dbReference>
<dbReference type="InterPro" id="IPR018011">
    <property type="entry name" value="Carb_sulfotrans_8-10"/>
</dbReference>
<keyword evidence="10 11" id="KW-0119">Carbohydrate metabolism</keyword>
<evidence type="ECO:0000256" key="10">
    <source>
        <dbReference type="ARBA" id="ARBA00023277"/>
    </source>
</evidence>
<dbReference type="PANTHER" id="PTHR12137">
    <property type="entry name" value="CARBOHYDRATE SULFOTRANSFERASE"/>
    <property type="match status" value="1"/>
</dbReference>
<dbReference type="Pfam" id="PF03567">
    <property type="entry name" value="Sulfotransfer_2"/>
    <property type="match status" value="1"/>
</dbReference>
<dbReference type="EC" id="2.8.2.-" evidence="11"/>
<keyword evidence="8" id="KW-0472">Membrane</keyword>
<evidence type="ECO:0000256" key="5">
    <source>
        <dbReference type="ARBA" id="ARBA00022968"/>
    </source>
</evidence>
<evidence type="ECO:0000256" key="8">
    <source>
        <dbReference type="ARBA" id="ARBA00023136"/>
    </source>
</evidence>
<dbReference type="Ensembl" id="ENSNMLT00000010330.1">
    <property type="protein sequence ID" value="ENSNMLP00000009124.1"/>
    <property type="gene ID" value="ENSNMLG00000006382.1"/>
</dbReference>
<organism evidence="12 13">
    <name type="scientific">Neogobius melanostomus</name>
    <name type="common">round goby</name>
    <dbReference type="NCBI Taxonomy" id="47308"/>
    <lineage>
        <taxon>Eukaryota</taxon>
        <taxon>Metazoa</taxon>
        <taxon>Chordata</taxon>
        <taxon>Craniata</taxon>
        <taxon>Vertebrata</taxon>
        <taxon>Euteleostomi</taxon>
        <taxon>Actinopterygii</taxon>
        <taxon>Neopterygii</taxon>
        <taxon>Teleostei</taxon>
        <taxon>Neoteleostei</taxon>
        <taxon>Acanthomorphata</taxon>
        <taxon>Gobiaria</taxon>
        <taxon>Gobiiformes</taxon>
        <taxon>Gobioidei</taxon>
        <taxon>Gobiidae</taxon>
        <taxon>Benthophilinae</taxon>
        <taxon>Neogobiini</taxon>
        <taxon>Neogobius</taxon>
    </lineage>
</organism>
<dbReference type="GO" id="GO:0008146">
    <property type="term" value="F:sulfotransferase activity"/>
    <property type="evidence" value="ECO:0007669"/>
    <property type="project" value="InterPro"/>
</dbReference>
<evidence type="ECO:0000313" key="12">
    <source>
        <dbReference type="Ensembl" id="ENSNMLP00000009124.1"/>
    </source>
</evidence>
<evidence type="ECO:0000256" key="2">
    <source>
        <dbReference type="ARBA" id="ARBA00006339"/>
    </source>
</evidence>
<evidence type="ECO:0000256" key="4">
    <source>
        <dbReference type="ARBA" id="ARBA00022692"/>
    </source>
</evidence>
<accession>A0A8C6WIC8</accession>
<dbReference type="AlphaFoldDB" id="A0A8C6WIC8"/>
<dbReference type="GO" id="GO:0000139">
    <property type="term" value="C:Golgi membrane"/>
    <property type="evidence" value="ECO:0007669"/>
    <property type="project" value="UniProtKB-SubCell"/>
</dbReference>